<sequence>MVKHSREITELDEFYIHRNLLYSNPNFQVSATFSIDLTPEIIFNAVAQLLNQYSQWSLQGYPSESAKRKYELKLLKEYKLSDVLEYKSSKDIKLEDLFTSLIHKRFPLSSDKPLWNLILYDSKTLIFCADHLLGDGTSYLNFQTELLKFINKPSYVEGLEFTGVDSIIFKDSLFTEKDISPMQTEIISYKPSPLFLASTAVKAFLPSVYGIYAKYVPKSKYDGLGSEIFPLNDSDPQIRREYHLKLLNVSPEQLIKLLQICRKHQVKLTSLFANICLLALHPITKEYALSVEVPANIRSFIQTDKANKLCNSFSDKFGLYMGPISMKLQSLEKNNSTKKLDWDFMKHVQNIITNGFKTANQGVGLLSMVNIEEHVANETTKSRDTLEISNLGMAKFNIDGDRDAESSSSNNIEIVDMIFNQPVGSRGTCFGCNVLATPKGGANFSLTCVKALGPETVKTYADGFQYWIDQALALDV</sequence>
<gene>
    <name evidence="1" type="ORF">Amon01_000753400</name>
</gene>
<dbReference type="PANTHER" id="PTHR28037:SF1">
    <property type="entry name" value="ALCOHOL O-ACETYLTRANSFERASE 1-RELATED"/>
    <property type="match status" value="1"/>
</dbReference>
<dbReference type="Proteomes" id="UP001165063">
    <property type="component" value="Unassembled WGS sequence"/>
</dbReference>
<name>A0A9W7DNH5_AMBMO</name>
<protein>
    <submittedName>
        <fullName evidence="1">Unnamed protein product</fullName>
    </submittedName>
</protein>
<dbReference type="InterPro" id="IPR052058">
    <property type="entry name" value="Alcohol_O-acetyltransferase"/>
</dbReference>
<reference evidence="1" key="1">
    <citation type="submission" date="2023-04" db="EMBL/GenBank/DDBJ databases">
        <title>Ambrosiozyma monospora NBRC 1965.</title>
        <authorList>
            <person name="Ichikawa N."/>
            <person name="Sato H."/>
            <person name="Tonouchi N."/>
        </authorList>
    </citation>
    <scope>NUCLEOTIDE SEQUENCE</scope>
    <source>
        <strain evidence="1">NBRC 1965</strain>
    </source>
</reference>
<dbReference type="OrthoDB" id="2150604at2759"/>
<organism evidence="1 2">
    <name type="scientific">Ambrosiozyma monospora</name>
    <name type="common">Yeast</name>
    <name type="synonym">Endomycopsis monosporus</name>
    <dbReference type="NCBI Taxonomy" id="43982"/>
    <lineage>
        <taxon>Eukaryota</taxon>
        <taxon>Fungi</taxon>
        <taxon>Dikarya</taxon>
        <taxon>Ascomycota</taxon>
        <taxon>Saccharomycotina</taxon>
        <taxon>Pichiomycetes</taxon>
        <taxon>Pichiales</taxon>
        <taxon>Pichiaceae</taxon>
        <taxon>Ambrosiozyma</taxon>
    </lineage>
</organism>
<comment type="caution">
    <text evidence="1">The sequence shown here is derived from an EMBL/GenBank/DDBJ whole genome shotgun (WGS) entry which is preliminary data.</text>
</comment>
<dbReference type="EMBL" id="BSXU01005646">
    <property type="protein sequence ID" value="GMG55284.1"/>
    <property type="molecule type" value="Genomic_DNA"/>
</dbReference>
<dbReference type="AlphaFoldDB" id="A0A9W7DNH5"/>
<proteinExistence type="predicted"/>
<accession>A0A9W7DNH5</accession>
<evidence type="ECO:0000313" key="1">
    <source>
        <dbReference type="EMBL" id="GMG55284.1"/>
    </source>
</evidence>
<dbReference type="Pfam" id="PF07247">
    <property type="entry name" value="AATase"/>
    <property type="match status" value="1"/>
</dbReference>
<dbReference type="PANTHER" id="PTHR28037">
    <property type="entry name" value="ALCOHOL O-ACETYLTRANSFERASE 1-RELATED"/>
    <property type="match status" value="1"/>
</dbReference>
<keyword evidence="2" id="KW-1185">Reference proteome</keyword>
<dbReference type="InterPro" id="IPR010828">
    <property type="entry name" value="Atf2/Sli1-like"/>
</dbReference>
<evidence type="ECO:0000313" key="2">
    <source>
        <dbReference type="Proteomes" id="UP001165063"/>
    </source>
</evidence>